<protein>
    <submittedName>
        <fullName evidence="1">Mannitol 1-phosphate dehydrogenase</fullName>
    </submittedName>
</protein>
<evidence type="ECO:0000313" key="1">
    <source>
        <dbReference type="EMBL" id="VWP02203.1"/>
    </source>
</evidence>
<name>A0A5K1K7N1_9APHY</name>
<sequence length="120" mass="13552">MPFQDMFYYNAVAARAVDASRDARLTAGRVYLIDFESCQQFEHGPGVQTAVPLPNTQVPPPLDMKSFDPYSWDVFCLGETLEFMFESKFLHAPAEGLPWIPRLCLLSFDGLQAWESSSPQ</sequence>
<accession>A0A5K1K7N1</accession>
<reference evidence="1" key="1">
    <citation type="submission" date="2019-10" db="EMBL/GenBank/DDBJ databases">
        <authorList>
            <person name="Nor Muhammad N."/>
        </authorList>
    </citation>
    <scope>NUCLEOTIDE SEQUENCE</scope>
</reference>
<dbReference type="EMBL" id="LR730013">
    <property type="protein sequence ID" value="VWP02203.1"/>
    <property type="molecule type" value="Genomic_DNA"/>
</dbReference>
<gene>
    <name evidence="1" type="primary">Q5GFD3</name>
</gene>
<proteinExistence type="predicted"/>
<organism evidence="1">
    <name type="scientific">Ganoderma boninense</name>
    <dbReference type="NCBI Taxonomy" id="34458"/>
    <lineage>
        <taxon>Eukaryota</taxon>
        <taxon>Fungi</taxon>
        <taxon>Dikarya</taxon>
        <taxon>Basidiomycota</taxon>
        <taxon>Agaricomycotina</taxon>
        <taxon>Agaricomycetes</taxon>
        <taxon>Polyporales</taxon>
        <taxon>Polyporaceae</taxon>
        <taxon>Ganoderma</taxon>
    </lineage>
</organism>
<dbReference type="AlphaFoldDB" id="A0A5K1K7N1"/>